<dbReference type="InterPro" id="IPR052343">
    <property type="entry name" value="Retrotransposon-Effector_Assoc"/>
</dbReference>
<keyword evidence="1" id="KW-0732">Signal</keyword>
<gene>
    <name evidence="2" type="ORF">Slati_3650200</name>
</gene>
<sequence>MVLTLLSISAVGIVKFDVTEAAKDFLDGTPLPISFTAPTIVLIPKVKNPTHWSEFRPISLCNTSNKILTKLLNDHIKLILPELITSNHSGFVPKRLIGDNILLAQEIMHSIAANKIDWNVVLKLDMAKAYIPIGFFGTHFMEVGFSGRIIVLIQNCTNNY</sequence>
<evidence type="ECO:0000256" key="1">
    <source>
        <dbReference type="SAM" id="SignalP"/>
    </source>
</evidence>
<reference evidence="2" key="2">
    <citation type="journal article" date="2024" name="Plant">
        <title>Genomic evolution and insights into agronomic trait innovations of Sesamum species.</title>
        <authorList>
            <person name="Miao H."/>
            <person name="Wang L."/>
            <person name="Qu L."/>
            <person name="Liu H."/>
            <person name="Sun Y."/>
            <person name="Le M."/>
            <person name="Wang Q."/>
            <person name="Wei S."/>
            <person name="Zheng Y."/>
            <person name="Lin W."/>
            <person name="Duan Y."/>
            <person name="Cao H."/>
            <person name="Xiong S."/>
            <person name="Wang X."/>
            <person name="Wei L."/>
            <person name="Li C."/>
            <person name="Ma Q."/>
            <person name="Ju M."/>
            <person name="Zhao R."/>
            <person name="Li G."/>
            <person name="Mu C."/>
            <person name="Tian Q."/>
            <person name="Mei H."/>
            <person name="Zhang T."/>
            <person name="Gao T."/>
            <person name="Zhang H."/>
        </authorList>
    </citation>
    <scope>NUCLEOTIDE SEQUENCE</scope>
    <source>
        <strain evidence="2">KEN1</strain>
    </source>
</reference>
<evidence type="ECO:0000313" key="2">
    <source>
        <dbReference type="EMBL" id="KAL0410605.1"/>
    </source>
</evidence>
<accession>A0AAW2U014</accession>
<dbReference type="EMBL" id="JACGWN010000013">
    <property type="protein sequence ID" value="KAL0410605.1"/>
    <property type="molecule type" value="Genomic_DNA"/>
</dbReference>
<name>A0AAW2U014_9LAMI</name>
<feature type="chain" id="PRO_5043654802" description="Reverse transcriptase domain-containing protein" evidence="1">
    <location>
        <begin position="22"/>
        <end position="160"/>
    </location>
</feature>
<dbReference type="AlphaFoldDB" id="A0AAW2U014"/>
<dbReference type="PANTHER" id="PTHR46890">
    <property type="entry name" value="NON-LTR RETROLELEMENT REVERSE TRANSCRIPTASE-LIKE PROTEIN-RELATED"/>
    <property type="match status" value="1"/>
</dbReference>
<comment type="caution">
    <text evidence="2">The sequence shown here is derived from an EMBL/GenBank/DDBJ whole genome shotgun (WGS) entry which is preliminary data.</text>
</comment>
<evidence type="ECO:0008006" key="3">
    <source>
        <dbReference type="Google" id="ProtNLM"/>
    </source>
</evidence>
<protein>
    <recommendedName>
        <fullName evidence="3">Reverse transcriptase domain-containing protein</fullName>
    </recommendedName>
</protein>
<organism evidence="2">
    <name type="scientific">Sesamum latifolium</name>
    <dbReference type="NCBI Taxonomy" id="2727402"/>
    <lineage>
        <taxon>Eukaryota</taxon>
        <taxon>Viridiplantae</taxon>
        <taxon>Streptophyta</taxon>
        <taxon>Embryophyta</taxon>
        <taxon>Tracheophyta</taxon>
        <taxon>Spermatophyta</taxon>
        <taxon>Magnoliopsida</taxon>
        <taxon>eudicotyledons</taxon>
        <taxon>Gunneridae</taxon>
        <taxon>Pentapetalae</taxon>
        <taxon>asterids</taxon>
        <taxon>lamiids</taxon>
        <taxon>Lamiales</taxon>
        <taxon>Pedaliaceae</taxon>
        <taxon>Sesamum</taxon>
    </lineage>
</organism>
<reference evidence="2" key="1">
    <citation type="submission" date="2020-06" db="EMBL/GenBank/DDBJ databases">
        <authorList>
            <person name="Li T."/>
            <person name="Hu X."/>
            <person name="Zhang T."/>
            <person name="Song X."/>
            <person name="Zhang H."/>
            <person name="Dai N."/>
            <person name="Sheng W."/>
            <person name="Hou X."/>
            <person name="Wei L."/>
        </authorList>
    </citation>
    <scope>NUCLEOTIDE SEQUENCE</scope>
    <source>
        <strain evidence="2">KEN1</strain>
        <tissue evidence="2">Leaf</tissue>
    </source>
</reference>
<dbReference type="PANTHER" id="PTHR46890:SF48">
    <property type="entry name" value="RNA-DIRECTED DNA POLYMERASE"/>
    <property type="match status" value="1"/>
</dbReference>
<feature type="signal peptide" evidence="1">
    <location>
        <begin position="1"/>
        <end position="21"/>
    </location>
</feature>
<proteinExistence type="predicted"/>